<dbReference type="AlphaFoldDB" id="A0AAN6PXE1"/>
<reference evidence="5" key="1">
    <citation type="journal article" date="2023" name="Mol. Phylogenet. Evol.">
        <title>Genome-scale phylogeny and comparative genomics of the fungal order Sordariales.</title>
        <authorList>
            <person name="Hensen N."/>
            <person name="Bonometti L."/>
            <person name="Westerberg I."/>
            <person name="Brannstrom I.O."/>
            <person name="Guillou S."/>
            <person name="Cros-Aarteil S."/>
            <person name="Calhoun S."/>
            <person name="Haridas S."/>
            <person name="Kuo A."/>
            <person name="Mondo S."/>
            <person name="Pangilinan J."/>
            <person name="Riley R."/>
            <person name="LaButti K."/>
            <person name="Andreopoulos B."/>
            <person name="Lipzen A."/>
            <person name="Chen C."/>
            <person name="Yan M."/>
            <person name="Daum C."/>
            <person name="Ng V."/>
            <person name="Clum A."/>
            <person name="Steindorff A."/>
            <person name="Ohm R.A."/>
            <person name="Martin F."/>
            <person name="Silar P."/>
            <person name="Natvig D.O."/>
            <person name="Lalanne C."/>
            <person name="Gautier V."/>
            <person name="Ament-Velasquez S.L."/>
            <person name="Kruys A."/>
            <person name="Hutchinson M.I."/>
            <person name="Powell A.J."/>
            <person name="Barry K."/>
            <person name="Miller A.N."/>
            <person name="Grigoriev I.V."/>
            <person name="Debuchy R."/>
            <person name="Gladieux P."/>
            <person name="Hiltunen Thoren M."/>
            <person name="Johannesson H."/>
        </authorList>
    </citation>
    <scope>NUCLEOTIDE SEQUENCE</scope>
    <source>
        <strain evidence="5">CBS 757.83</strain>
    </source>
</reference>
<dbReference type="InterPro" id="IPR019451">
    <property type="entry name" value="Rtp1_C1"/>
</dbReference>
<comment type="similarity">
    <text evidence="1">Belongs to the Tango6 family.</text>
</comment>
<dbReference type="PANTHER" id="PTHR20959:SF1">
    <property type="entry name" value="TRANSPORT AND GOLGI ORGANIZATION PROTEIN 6 HOMOLOG"/>
    <property type="match status" value="1"/>
</dbReference>
<dbReference type="GO" id="GO:0009306">
    <property type="term" value="P:protein secretion"/>
    <property type="evidence" value="ECO:0007669"/>
    <property type="project" value="TreeGrafter"/>
</dbReference>
<evidence type="ECO:0000259" key="4">
    <source>
        <dbReference type="Pfam" id="PF10363"/>
    </source>
</evidence>
<evidence type="ECO:0000313" key="6">
    <source>
        <dbReference type="Proteomes" id="UP001305647"/>
    </source>
</evidence>
<evidence type="ECO:0000259" key="3">
    <source>
        <dbReference type="Pfam" id="PF10304"/>
    </source>
</evidence>
<dbReference type="Proteomes" id="UP001305647">
    <property type="component" value="Unassembled WGS sequence"/>
</dbReference>
<sequence>MSQATRGKEKAGEELLESIVEAGTKAFDPVAPDRIRPTRIAEFDGLIERTKTLNLLAALNKLIRPDAVPPWLRPKLLEKLTCVPLRPDGVRGTLEFVVSVHPSSTVKVSEAAVPQKRGANITQEALELASKVLSSNPKSVTPERWYSTISAQLLPLLDGNEGLDLTKAASYVIGFGILGRQISGALGTPGYRFLAMRLLGPIQPPPGLDFDQDADAELGDGILSAGRDRVLVPYDDLVTALRRLHSLLLLHPNPNLCKRLLMPIILGLWALASWSAPQPHVAENVCKPALELLKVYLKVAPTPDRILQLIHNLGYPGGYDKSNPEWIYAATEAGLIQIVDARHRAGELSASTSGFSLDTIDQKTSRLLDILLSSISDADISTAFLELLRKWLKSAKGSKRGRIVVNEEDENDPIIQLNEIKTLQAMLERFPEKLATQPKHLLDLVGQILAGSGDALDGNDEVTGVALSLLNVIITAPGFQKSRVDPDALSLIESSLDKISGAPSNLSQTACNLRIVLVYRDELDPASSTTTAPTDRQIEDRKAYSLAISYITEPEAPPPIRVEGLNLISTLITSNSPVLDIPGILVLLSSLISDSDEFIYLRVIKVYTLLCNRHPQSVVRELTDHFLDAKETHPLDARLRFGEALLQVMQRLGETFAGSLAAETGTALLAVAGRRGRRPKTEARQRREARAREKRNREAAEAWGGEVPDLMSGDEQEEEERTRNEALQRIVEGWESKRGSEDVRVRASALSVLGAAVEVSVAGVGREVVTGAVDMCLSVLQLEREVEKGILRRAAVVFMLNFVRALEDAREKGRELGFGFGKTAQEDVMRTLRYVAETDNDGLVVQHARDVVESLESWQVIRLLPAEGSQQAALGGGLRKLAGLEVDPERSLAGQGGSTLKPKLRIEEVE</sequence>
<dbReference type="InterPro" id="IPR016024">
    <property type="entry name" value="ARM-type_fold"/>
</dbReference>
<gene>
    <name evidence="5" type="ORF">N658DRAFT_569504</name>
</gene>
<comment type="caution">
    <text evidence="5">The sequence shown here is derived from an EMBL/GenBank/DDBJ whole genome shotgun (WGS) entry which is preliminary data.</text>
</comment>
<dbReference type="InterPro" id="IPR019414">
    <property type="entry name" value="Rtp1_C2"/>
</dbReference>
<proteinExistence type="inferred from homology"/>
<dbReference type="Pfam" id="PF10363">
    <property type="entry name" value="RTP1_C1"/>
    <property type="match status" value="1"/>
</dbReference>
<accession>A0AAN6PXE1</accession>
<feature type="domain" description="RNA polymerase II assembly factor Rtp1 C-terminal" evidence="4">
    <location>
        <begin position="547"/>
        <end position="655"/>
    </location>
</feature>
<protein>
    <submittedName>
        <fullName evidence="5">Uncharacterized protein</fullName>
    </submittedName>
</protein>
<evidence type="ECO:0000256" key="1">
    <source>
        <dbReference type="ARBA" id="ARBA00005724"/>
    </source>
</evidence>
<evidence type="ECO:0000313" key="5">
    <source>
        <dbReference type="EMBL" id="KAK4097126.1"/>
    </source>
</evidence>
<feature type="domain" description="RNA polymerase II assembly factor Rtp1 C-terminal" evidence="3">
    <location>
        <begin position="825"/>
        <end position="856"/>
    </location>
</feature>
<dbReference type="SUPFAM" id="SSF48371">
    <property type="entry name" value="ARM repeat"/>
    <property type="match status" value="1"/>
</dbReference>
<reference evidence="5" key="2">
    <citation type="submission" date="2023-05" db="EMBL/GenBank/DDBJ databases">
        <authorList>
            <consortium name="Lawrence Berkeley National Laboratory"/>
            <person name="Steindorff A."/>
            <person name="Hensen N."/>
            <person name="Bonometti L."/>
            <person name="Westerberg I."/>
            <person name="Brannstrom I.O."/>
            <person name="Guillou S."/>
            <person name="Cros-Aarteil S."/>
            <person name="Calhoun S."/>
            <person name="Haridas S."/>
            <person name="Kuo A."/>
            <person name="Mondo S."/>
            <person name="Pangilinan J."/>
            <person name="Riley R."/>
            <person name="Labutti K."/>
            <person name="Andreopoulos B."/>
            <person name="Lipzen A."/>
            <person name="Chen C."/>
            <person name="Yanf M."/>
            <person name="Daum C."/>
            <person name="Ng V."/>
            <person name="Clum A."/>
            <person name="Ohm R."/>
            <person name="Martin F."/>
            <person name="Silar P."/>
            <person name="Natvig D."/>
            <person name="Lalanne C."/>
            <person name="Gautier V."/>
            <person name="Ament-Velasquez S.L."/>
            <person name="Kruys A."/>
            <person name="Hutchinson M.I."/>
            <person name="Powell A.J."/>
            <person name="Barry K."/>
            <person name="Miller A.N."/>
            <person name="Grigoriev I.V."/>
            <person name="Debuchy R."/>
            <person name="Gladieux P."/>
            <person name="Thoren M.H."/>
            <person name="Johannesson H."/>
        </authorList>
    </citation>
    <scope>NUCLEOTIDE SEQUENCE</scope>
    <source>
        <strain evidence="5">CBS 757.83</strain>
    </source>
</reference>
<feature type="compositionally biased region" description="Basic and acidic residues" evidence="2">
    <location>
        <begin position="679"/>
        <end position="700"/>
    </location>
</feature>
<evidence type="ECO:0000256" key="2">
    <source>
        <dbReference type="SAM" id="MobiDB-lite"/>
    </source>
</evidence>
<feature type="region of interest" description="Disordered" evidence="2">
    <location>
        <begin position="673"/>
        <end position="721"/>
    </location>
</feature>
<organism evidence="5 6">
    <name type="scientific">Parathielavia hyrcaniae</name>
    <dbReference type="NCBI Taxonomy" id="113614"/>
    <lineage>
        <taxon>Eukaryota</taxon>
        <taxon>Fungi</taxon>
        <taxon>Dikarya</taxon>
        <taxon>Ascomycota</taxon>
        <taxon>Pezizomycotina</taxon>
        <taxon>Sordariomycetes</taxon>
        <taxon>Sordariomycetidae</taxon>
        <taxon>Sordariales</taxon>
        <taxon>Chaetomiaceae</taxon>
        <taxon>Parathielavia</taxon>
    </lineage>
</organism>
<feature type="region of interest" description="Disordered" evidence="2">
    <location>
        <begin position="889"/>
        <end position="910"/>
    </location>
</feature>
<dbReference type="Pfam" id="PF10304">
    <property type="entry name" value="RTP1_C2"/>
    <property type="match status" value="1"/>
</dbReference>
<dbReference type="EMBL" id="MU863684">
    <property type="protein sequence ID" value="KAK4097126.1"/>
    <property type="molecule type" value="Genomic_DNA"/>
</dbReference>
<dbReference type="PANTHER" id="PTHR20959">
    <property type="entry name" value="TRANSPORT AND GOLGI ORGANIZATION PROTEIN 6 FAMILY MEMBER"/>
    <property type="match status" value="1"/>
</dbReference>
<keyword evidence="6" id="KW-1185">Reference proteome</keyword>
<dbReference type="InterPro" id="IPR039600">
    <property type="entry name" value="TANGO6/Rtp1"/>
</dbReference>
<name>A0AAN6PXE1_9PEZI</name>